<evidence type="ECO:0000256" key="1">
    <source>
        <dbReference type="ARBA" id="ARBA00022737"/>
    </source>
</evidence>
<dbReference type="InterPro" id="IPR002110">
    <property type="entry name" value="Ankyrin_rpt"/>
</dbReference>
<dbReference type="PRINTS" id="PR01415">
    <property type="entry name" value="ANKYRIN"/>
</dbReference>
<sequence>MKLEVRFLLIWVVGVATAQDNPSTSECTDLEGFVDVDGDGCDVYQSIPTLCDIASTFQNADGVDATTACCVCQQPEPEIPSLLTFVQEGDAEAVQNLLENGTSPDLQGPHGNRPLVLAARFNHTDVAAVLLDAGADVNSTDGGFATALHMAARLGNPEMVELLLENDADVKSSPAPYFYTPLHQAAVGNTSGHVESASLLVESGANVSARALLYHTPLHIAAMGGSLEMARLLVDEGADVNATNVILHSPLHMSLGGNDNLTAFFLEKGSDLEAKTLAGHTPLSFAIYSAAPNSTLQLLLDAGADTMSRDQFSDTPLHIAAQQNNTDAIRLLVREAGVPVDVRSDRSLANSSLITPDNTTDAGTTGNVRLEVVSSFVFQQTPLHMATGRSNIEAIDVLLDLGADINAVDEHQNTPIHVAAQRDSPAVITRLIARGASPNARGSAGVTPLMHAVMSGSDGVVEAFLENGANVNAETDVGLTALDLANVFQTAESTQIRTRLQSAGATVGSASSAGGSWGGSSGSSSRRPRRRRGRFGGRTRVGGFRGRRLGSKMLPAVSADAEKEVEGFDHTDLMLLMHQTE</sequence>
<dbReference type="PhylomeDB" id="A0A0G4HR46"/>
<feature type="repeat" description="ANK" evidence="3">
    <location>
        <begin position="312"/>
        <end position="345"/>
    </location>
</feature>
<gene>
    <name evidence="6" type="ORF">Cvel_8038</name>
</gene>
<proteinExistence type="predicted"/>
<protein>
    <submittedName>
        <fullName evidence="6">Uncharacterized protein</fullName>
    </submittedName>
</protein>
<reference evidence="6" key="1">
    <citation type="submission" date="2014-11" db="EMBL/GenBank/DDBJ databases">
        <authorList>
            <person name="Otto D Thomas"/>
            <person name="Naeem Raeece"/>
        </authorList>
    </citation>
    <scope>NUCLEOTIDE SEQUENCE</scope>
</reference>
<dbReference type="AlphaFoldDB" id="A0A0G4HR46"/>
<dbReference type="SMART" id="SM00248">
    <property type="entry name" value="ANK"/>
    <property type="match status" value="11"/>
</dbReference>
<accession>A0A0G4HR46</accession>
<feature type="repeat" description="ANK" evidence="3">
    <location>
        <begin position="143"/>
        <end position="175"/>
    </location>
</feature>
<dbReference type="GO" id="GO:0045944">
    <property type="term" value="P:positive regulation of transcription by RNA polymerase II"/>
    <property type="evidence" value="ECO:0007669"/>
    <property type="project" value="TreeGrafter"/>
</dbReference>
<feature type="signal peptide" evidence="5">
    <location>
        <begin position="1"/>
        <end position="18"/>
    </location>
</feature>
<name>A0A0G4HR46_9ALVE</name>
<feature type="compositionally biased region" description="Basic residues" evidence="4">
    <location>
        <begin position="526"/>
        <end position="537"/>
    </location>
</feature>
<dbReference type="SUPFAM" id="SSF48403">
    <property type="entry name" value="Ankyrin repeat"/>
    <property type="match status" value="1"/>
</dbReference>
<keyword evidence="1" id="KW-0677">Repeat</keyword>
<feature type="repeat" description="ANK" evidence="3">
    <location>
        <begin position="411"/>
        <end position="443"/>
    </location>
</feature>
<dbReference type="InterPro" id="IPR036770">
    <property type="entry name" value="Ankyrin_rpt-contain_sf"/>
</dbReference>
<dbReference type="GO" id="GO:0000976">
    <property type="term" value="F:transcription cis-regulatory region binding"/>
    <property type="evidence" value="ECO:0007669"/>
    <property type="project" value="TreeGrafter"/>
</dbReference>
<dbReference type="Pfam" id="PF12796">
    <property type="entry name" value="Ank_2"/>
    <property type="match status" value="4"/>
</dbReference>
<dbReference type="EMBL" id="CDMZ01003546">
    <property type="protein sequence ID" value="CEM46767.1"/>
    <property type="molecule type" value="Genomic_DNA"/>
</dbReference>
<dbReference type="VEuPathDB" id="CryptoDB:Cvel_8038"/>
<dbReference type="GO" id="GO:0005634">
    <property type="term" value="C:nucleus"/>
    <property type="evidence" value="ECO:0007669"/>
    <property type="project" value="TreeGrafter"/>
</dbReference>
<evidence type="ECO:0000256" key="3">
    <source>
        <dbReference type="PROSITE-ProRule" id="PRU00023"/>
    </source>
</evidence>
<feature type="repeat" description="ANK" evidence="3">
    <location>
        <begin position="278"/>
        <end position="311"/>
    </location>
</feature>
<organism evidence="6">
    <name type="scientific">Chromera velia CCMP2878</name>
    <dbReference type="NCBI Taxonomy" id="1169474"/>
    <lineage>
        <taxon>Eukaryota</taxon>
        <taxon>Sar</taxon>
        <taxon>Alveolata</taxon>
        <taxon>Colpodellida</taxon>
        <taxon>Chromeraceae</taxon>
        <taxon>Chromera</taxon>
    </lineage>
</organism>
<evidence type="ECO:0000256" key="2">
    <source>
        <dbReference type="ARBA" id="ARBA00023043"/>
    </source>
</evidence>
<dbReference type="Pfam" id="PF00023">
    <property type="entry name" value="Ank"/>
    <property type="match status" value="1"/>
</dbReference>
<dbReference type="PROSITE" id="PS50297">
    <property type="entry name" value="ANK_REP_REGION"/>
    <property type="match status" value="8"/>
</dbReference>
<evidence type="ECO:0000256" key="4">
    <source>
        <dbReference type="SAM" id="MobiDB-lite"/>
    </source>
</evidence>
<feature type="repeat" description="ANK" evidence="3">
    <location>
        <begin position="110"/>
        <end position="142"/>
    </location>
</feature>
<feature type="chain" id="PRO_5005191749" evidence="5">
    <location>
        <begin position="19"/>
        <end position="581"/>
    </location>
</feature>
<evidence type="ECO:0000256" key="5">
    <source>
        <dbReference type="SAM" id="SignalP"/>
    </source>
</evidence>
<feature type="region of interest" description="Disordered" evidence="4">
    <location>
        <begin position="507"/>
        <end position="546"/>
    </location>
</feature>
<keyword evidence="2 3" id="KW-0040">ANK repeat</keyword>
<feature type="repeat" description="ANK" evidence="3">
    <location>
        <begin position="444"/>
        <end position="476"/>
    </location>
</feature>
<dbReference type="PANTHER" id="PTHR24193:SF121">
    <property type="entry name" value="ADA2A-CONTAINING COMPLEX COMPONENT 3, ISOFORM D"/>
    <property type="match status" value="1"/>
</dbReference>
<keyword evidence="5" id="KW-0732">Signal</keyword>
<dbReference type="InterPro" id="IPR050663">
    <property type="entry name" value="Ankyrin-SOCS_Box"/>
</dbReference>
<dbReference type="Gene3D" id="1.25.40.20">
    <property type="entry name" value="Ankyrin repeat-containing domain"/>
    <property type="match status" value="5"/>
</dbReference>
<feature type="repeat" description="ANK" evidence="3">
    <location>
        <begin position="378"/>
        <end position="410"/>
    </location>
</feature>
<evidence type="ECO:0000313" key="6">
    <source>
        <dbReference type="EMBL" id="CEM46767.1"/>
    </source>
</evidence>
<dbReference type="PANTHER" id="PTHR24193">
    <property type="entry name" value="ANKYRIN REPEAT PROTEIN"/>
    <property type="match status" value="1"/>
</dbReference>
<feature type="repeat" description="ANK" evidence="3">
    <location>
        <begin position="213"/>
        <end position="245"/>
    </location>
</feature>
<dbReference type="PROSITE" id="PS50088">
    <property type="entry name" value="ANK_REPEAT"/>
    <property type="match status" value="8"/>
</dbReference>